<reference evidence="3 4" key="1">
    <citation type="submission" date="2018-10" db="EMBL/GenBank/DDBJ databases">
        <title>Isolation from cow dung.</title>
        <authorList>
            <person name="Ling L."/>
        </authorList>
    </citation>
    <scope>NUCLEOTIDE SEQUENCE [LARGE SCALE GENOMIC DNA]</scope>
    <source>
        <strain evidence="3 4">NEAU-LL90</strain>
    </source>
</reference>
<evidence type="ECO:0000313" key="3">
    <source>
        <dbReference type="EMBL" id="RMI28053.1"/>
    </source>
</evidence>
<feature type="domain" description="DUF4333" evidence="2">
    <location>
        <begin position="45"/>
        <end position="119"/>
    </location>
</feature>
<organism evidence="3 4">
    <name type="scientific">Nocardia stercoris</name>
    <dbReference type="NCBI Taxonomy" id="2483361"/>
    <lineage>
        <taxon>Bacteria</taxon>
        <taxon>Bacillati</taxon>
        <taxon>Actinomycetota</taxon>
        <taxon>Actinomycetes</taxon>
        <taxon>Mycobacteriales</taxon>
        <taxon>Nocardiaceae</taxon>
        <taxon>Nocardia</taxon>
    </lineage>
</organism>
<feature type="region of interest" description="Disordered" evidence="1">
    <location>
        <begin position="1"/>
        <end position="25"/>
    </location>
</feature>
<evidence type="ECO:0000259" key="2">
    <source>
        <dbReference type="Pfam" id="PF14230"/>
    </source>
</evidence>
<gene>
    <name evidence="3" type="ORF">EBN03_31815</name>
</gene>
<name>A0A3M2KUZ8_9NOCA</name>
<evidence type="ECO:0000313" key="4">
    <source>
        <dbReference type="Proteomes" id="UP000279275"/>
    </source>
</evidence>
<dbReference type="AlphaFoldDB" id="A0A3M2KUZ8"/>
<comment type="caution">
    <text evidence="3">The sequence shown here is derived from an EMBL/GenBank/DDBJ whole genome shotgun (WGS) entry which is preliminary data.</text>
</comment>
<dbReference type="Proteomes" id="UP000279275">
    <property type="component" value="Unassembled WGS sequence"/>
</dbReference>
<accession>A0A3M2KUZ8</accession>
<dbReference type="InterPro" id="IPR025637">
    <property type="entry name" value="DUF4333"/>
</dbReference>
<evidence type="ECO:0000256" key="1">
    <source>
        <dbReference type="SAM" id="MobiDB-lite"/>
    </source>
</evidence>
<protein>
    <submittedName>
        <fullName evidence="3">DUF4333 domain-containing protein</fullName>
    </submittedName>
</protein>
<proteinExistence type="predicted"/>
<keyword evidence="4" id="KW-1185">Reference proteome</keyword>
<dbReference type="EMBL" id="RFFH01000026">
    <property type="protein sequence ID" value="RMI28053.1"/>
    <property type="molecule type" value="Genomic_DNA"/>
</dbReference>
<dbReference type="Pfam" id="PF14230">
    <property type="entry name" value="DUF4333"/>
    <property type="match status" value="1"/>
</dbReference>
<sequence length="208" mass="20954">MAPAGTSVIALHRSDSGRSPAARHSKGVVSMRRGLLLSVAALPILLAGCSSSSSSAPAQIPAQNLQPALTNLYQQYAGVAMPKGTCDGTVVAQEGSAVKCTITDGAGTAWPATVTVAKVHDGNADLNAAFVDPMISVADANANVATLYKMFTDADATKVACVGLQKAAPASVRPCVVTDSTGKTVKVSLSVSSVSGDKPAFQLSIPNS</sequence>